<dbReference type="EMBL" id="JAAKZF010000116">
    <property type="protein sequence ID" value="NGO55651.1"/>
    <property type="molecule type" value="Genomic_DNA"/>
</dbReference>
<protein>
    <submittedName>
        <fullName evidence="1">Uncharacterized protein</fullName>
    </submittedName>
</protein>
<sequence length="47" mass="5643">MIDDHLHTMPHERFNTLIRIVVDDRDEFLNFRKPQRSDNANFGQMTA</sequence>
<gene>
    <name evidence="1" type="ORF">G6N73_32285</name>
</gene>
<dbReference type="Proteomes" id="UP001642900">
    <property type="component" value="Unassembled WGS sequence"/>
</dbReference>
<evidence type="ECO:0000313" key="1">
    <source>
        <dbReference type="EMBL" id="NGO55651.1"/>
    </source>
</evidence>
<organism evidence="1 2">
    <name type="scientific">Allomesorhizobium camelthorni</name>
    <dbReference type="NCBI Taxonomy" id="475069"/>
    <lineage>
        <taxon>Bacteria</taxon>
        <taxon>Pseudomonadati</taxon>
        <taxon>Pseudomonadota</taxon>
        <taxon>Alphaproteobacteria</taxon>
        <taxon>Hyphomicrobiales</taxon>
        <taxon>Phyllobacteriaceae</taxon>
        <taxon>Allomesorhizobium</taxon>
    </lineage>
</organism>
<evidence type="ECO:0000313" key="2">
    <source>
        <dbReference type="Proteomes" id="UP001642900"/>
    </source>
</evidence>
<name>A0A6G4WLK9_9HYPH</name>
<keyword evidence="2" id="KW-1185">Reference proteome</keyword>
<dbReference type="AlphaFoldDB" id="A0A6G4WLK9"/>
<accession>A0A6G4WLK9</accession>
<comment type="caution">
    <text evidence="1">The sequence shown here is derived from an EMBL/GenBank/DDBJ whole genome shotgun (WGS) entry which is preliminary data.</text>
</comment>
<proteinExistence type="predicted"/>
<reference evidence="1 2" key="1">
    <citation type="submission" date="2020-02" db="EMBL/GenBank/DDBJ databases">
        <title>Genome sequence of strain CCNWXJ40-4.</title>
        <authorList>
            <person name="Gao J."/>
            <person name="Sun J."/>
        </authorList>
    </citation>
    <scope>NUCLEOTIDE SEQUENCE [LARGE SCALE GENOMIC DNA]</scope>
    <source>
        <strain evidence="1 2">CCNWXJ 40-4</strain>
    </source>
</reference>
<dbReference type="RefSeq" id="WP_165034000.1">
    <property type="nucleotide sequence ID" value="NZ_JAAKZF010000116.1"/>
</dbReference>